<sequence length="135" mass="15599">MEENTSLSLANELLKTMHMEKTYEGMIANITQIQIQRNQKLKMIEPTIHAFFDKYMGWEALKDDMATMYAKRYSSEELAEVIAFYKTEVGQKTLAFMPEIAIKGTEIAQKKLSAHIGELKEMVEAEMKKLVEDKK</sequence>
<evidence type="ECO:0000259" key="1">
    <source>
        <dbReference type="Pfam" id="PF09832"/>
    </source>
</evidence>
<gene>
    <name evidence="2" type="ORF">MNB_SV-13-659</name>
</gene>
<dbReference type="EMBL" id="FPHM01000125">
    <property type="protein sequence ID" value="SFV68552.1"/>
    <property type="molecule type" value="Genomic_DNA"/>
</dbReference>
<feature type="domain" description="DUF2059" evidence="1">
    <location>
        <begin position="59"/>
        <end position="114"/>
    </location>
</feature>
<reference evidence="2" key="1">
    <citation type="submission" date="2016-10" db="EMBL/GenBank/DDBJ databases">
        <authorList>
            <person name="de Groot N.N."/>
        </authorList>
    </citation>
    <scope>NUCLEOTIDE SEQUENCE</scope>
</reference>
<accession>A0A1W1CS77</accession>
<dbReference type="Pfam" id="PF09832">
    <property type="entry name" value="DUF2059"/>
    <property type="match status" value="1"/>
</dbReference>
<organism evidence="2">
    <name type="scientific">hydrothermal vent metagenome</name>
    <dbReference type="NCBI Taxonomy" id="652676"/>
    <lineage>
        <taxon>unclassified sequences</taxon>
        <taxon>metagenomes</taxon>
        <taxon>ecological metagenomes</taxon>
    </lineage>
</organism>
<dbReference type="InterPro" id="IPR018637">
    <property type="entry name" value="DUF2059"/>
</dbReference>
<name>A0A1W1CS77_9ZZZZ</name>
<dbReference type="AlphaFoldDB" id="A0A1W1CS77"/>
<protein>
    <recommendedName>
        <fullName evidence="1">DUF2059 domain-containing protein</fullName>
    </recommendedName>
</protein>
<proteinExistence type="predicted"/>
<evidence type="ECO:0000313" key="2">
    <source>
        <dbReference type="EMBL" id="SFV68552.1"/>
    </source>
</evidence>